<evidence type="ECO:0000256" key="1">
    <source>
        <dbReference type="ARBA" id="ARBA00009312"/>
    </source>
</evidence>
<dbReference type="GO" id="GO:0003735">
    <property type="term" value="F:structural constituent of ribosome"/>
    <property type="evidence" value="ECO:0007669"/>
    <property type="project" value="InterPro"/>
</dbReference>
<name>A0A6T6WN03_9EUKA</name>
<keyword evidence="3 4" id="KW-0687">Ribonucleoprotein</keyword>
<feature type="region of interest" description="Disordered" evidence="5">
    <location>
        <begin position="212"/>
        <end position="253"/>
    </location>
</feature>
<evidence type="ECO:0000256" key="5">
    <source>
        <dbReference type="SAM" id="MobiDB-lite"/>
    </source>
</evidence>
<dbReference type="InterPro" id="IPR018282">
    <property type="entry name" value="Ribosomal_eS6_CS"/>
</dbReference>
<comment type="similarity">
    <text evidence="1 4">Belongs to the eukaryotic ribosomal protein eS6 family.</text>
</comment>
<dbReference type="AlphaFoldDB" id="A0A6T6WN03"/>
<dbReference type="PANTHER" id="PTHR11502">
    <property type="entry name" value="40S RIBOSOMAL PROTEIN S6"/>
    <property type="match status" value="1"/>
</dbReference>
<keyword evidence="2 4" id="KW-0689">Ribosomal protein</keyword>
<protein>
    <recommendedName>
        <fullName evidence="4">40S ribosomal protein S6</fullName>
    </recommendedName>
</protein>
<dbReference type="PIRSF" id="PIRSF002129">
    <property type="entry name" value="Ribosom_S6_euk"/>
    <property type="match status" value="1"/>
</dbReference>
<dbReference type="PROSITE" id="PS00578">
    <property type="entry name" value="RIBOSOMAL_S6E"/>
    <property type="match status" value="1"/>
</dbReference>
<gene>
    <name evidence="6" type="ORF">LAMO00422_LOCUS15377</name>
    <name evidence="7" type="ORF">LAMO00422_LOCUS15378</name>
</gene>
<sequence length="253" mass="29360">MKLNISCPATGCQKCIEIEDEKKLLPFYDMRMAQEIEGDVLGEEYKGYVFKITGGNDKQGFPMVQGVLLSTRTRLLLKKGSPCYRPRRKGERKRKSVRGCIVSHDLSVLNLAIVKKGDNDVQGLTDEKSAKPRRLGPKRANKIRKLFNLGPDGDPRDGIVRRVIKVEGKKDRSKAPKIQRLVTPERLQRKVKWRAERRRRWQKSRAAAKEYNTLVAKRMKEERERRQSYKEKRRSLSRKMSEKKAPEKTINKA</sequence>
<organism evidence="7">
    <name type="scientific">Amorphochlora amoebiformis</name>
    <dbReference type="NCBI Taxonomy" id="1561963"/>
    <lineage>
        <taxon>Eukaryota</taxon>
        <taxon>Sar</taxon>
        <taxon>Rhizaria</taxon>
        <taxon>Cercozoa</taxon>
        <taxon>Chlorarachniophyceae</taxon>
        <taxon>Amorphochlora</taxon>
    </lineage>
</organism>
<feature type="compositionally biased region" description="Basic and acidic residues" evidence="5">
    <location>
        <begin position="218"/>
        <end position="230"/>
    </location>
</feature>
<feature type="compositionally biased region" description="Basic and acidic residues" evidence="5">
    <location>
        <begin position="239"/>
        <end position="253"/>
    </location>
</feature>
<evidence type="ECO:0000256" key="2">
    <source>
        <dbReference type="ARBA" id="ARBA00022980"/>
    </source>
</evidence>
<dbReference type="InterPro" id="IPR014401">
    <property type="entry name" value="Ribosomal_eS6-like"/>
</dbReference>
<dbReference type="EMBL" id="HBEM01022549">
    <property type="protein sequence ID" value="CAD8456431.1"/>
    <property type="molecule type" value="Transcribed_RNA"/>
</dbReference>
<dbReference type="SMART" id="SM01405">
    <property type="entry name" value="Ribosomal_S6e"/>
    <property type="match status" value="1"/>
</dbReference>
<evidence type="ECO:0000313" key="6">
    <source>
        <dbReference type="EMBL" id="CAD8456431.1"/>
    </source>
</evidence>
<dbReference type="GO" id="GO:1990904">
    <property type="term" value="C:ribonucleoprotein complex"/>
    <property type="evidence" value="ECO:0007669"/>
    <property type="project" value="UniProtKB-KW"/>
</dbReference>
<dbReference type="Gene3D" id="1.20.5.2650">
    <property type="match status" value="1"/>
</dbReference>
<dbReference type="GO" id="GO:0006412">
    <property type="term" value="P:translation"/>
    <property type="evidence" value="ECO:0007669"/>
    <property type="project" value="InterPro"/>
</dbReference>
<evidence type="ECO:0000256" key="3">
    <source>
        <dbReference type="ARBA" id="ARBA00023274"/>
    </source>
</evidence>
<evidence type="ECO:0000313" key="7">
    <source>
        <dbReference type="EMBL" id="CAD8456432.1"/>
    </source>
</evidence>
<reference evidence="7" key="1">
    <citation type="submission" date="2021-01" db="EMBL/GenBank/DDBJ databases">
        <authorList>
            <person name="Corre E."/>
            <person name="Pelletier E."/>
            <person name="Niang G."/>
            <person name="Scheremetjew M."/>
            <person name="Finn R."/>
            <person name="Kale V."/>
            <person name="Holt S."/>
            <person name="Cochrane G."/>
            <person name="Meng A."/>
            <person name="Brown T."/>
            <person name="Cohen L."/>
        </authorList>
    </citation>
    <scope>NUCLEOTIDE SEQUENCE</scope>
    <source>
        <strain evidence="7">CCMP2058</strain>
    </source>
</reference>
<proteinExistence type="inferred from homology"/>
<accession>A0A6T6WN03</accession>
<dbReference type="Pfam" id="PF01092">
    <property type="entry name" value="Ribosomal_S6e"/>
    <property type="match status" value="1"/>
</dbReference>
<dbReference type="GO" id="GO:0005840">
    <property type="term" value="C:ribosome"/>
    <property type="evidence" value="ECO:0007669"/>
    <property type="project" value="UniProtKB-KW"/>
</dbReference>
<dbReference type="InterPro" id="IPR001377">
    <property type="entry name" value="Ribosomal_eS6"/>
</dbReference>
<dbReference type="EMBL" id="HBEM01022550">
    <property type="protein sequence ID" value="CAD8456432.1"/>
    <property type="molecule type" value="Transcribed_RNA"/>
</dbReference>
<evidence type="ECO:0000256" key="4">
    <source>
        <dbReference type="PIRNR" id="PIRNR002129"/>
    </source>
</evidence>